<feature type="transmembrane region" description="Helical" evidence="1">
    <location>
        <begin position="35"/>
        <end position="56"/>
    </location>
</feature>
<dbReference type="EMBL" id="LCAV01000011">
    <property type="protein sequence ID" value="KKR99073.1"/>
    <property type="molecule type" value="Genomic_DNA"/>
</dbReference>
<proteinExistence type="predicted"/>
<comment type="caution">
    <text evidence="2">The sequence shown here is derived from an EMBL/GenBank/DDBJ whole genome shotgun (WGS) entry which is preliminary data.</text>
</comment>
<dbReference type="AlphaFoldDB" id="A0A0G0VDU3"/>
<evidence type="ECO:0000313" key="3">
    <source>
        <dbReference type="Proteomes" id="UP000034108"/>
    </source>
</evidence>
<accession>A0A0G0VDU3</accession>
<evidence type="ECO:0000256" key="1">
    <source>
        <dbReference type="SAM" id="Phobius"/>
    </source>
</evidence>
<organism evidence="2 3">
    <name type="scientific">Candidatus Magasanikbacteria bacterium GW2011_GWC2_41_17</name>
    <dbReference type="NCBI Taxonomy" id="1619048"/>
    <lineage>
        <taxon>Bacteria</taxon>
        <taxon>Candidatus Magasanikiibacteriota</taxon>
    </lineage>
</organism>
<reference evidence="2 3" key="1">
    <citation type="journal article" date="2015" name="Nature">
        <title>rRNA introns, odd ribosomes, and small enigmatic genomes across a large radiation of phyla.</title>
        <authorList>
            <person name="Brown C.T."/>
            <person name="Hug L.A."/>
            <person name="Thomas B.C."/>
            <person name="Sharon I."/>
            <person name="Castelle C.J."/>
            <person name="Singh A."/>
            <person name="Wilkins M.J."/>
            <person name="Williams K.H."/>
            <person name="Banfield J.F."/>
        </authorList>
    </citation>
    <scope>NUCLEOTIDE SEQUENCE [LARGE SCALE GENOMIC DNA]</scope>
</reference>
<keyword evidence="1" id="KW-0472">Membrane</keyword>
<name>A0A0G0VDU3_9BACT</name>
<evidence type="ECO:0000313" key="2">
    <source>
        <dbReference type="EMBL" id="KKR99073.1"/>
    </source>
</evidence>
<protein>
    <submittedName>
        <fullName evidence="2">Uncharacterized protein</fullName>
    </submittedName>
</protein>
<gene>
    <name evidence="2" type="ORF">UU49_C0011G0009</name>
</gene>
<sequence>MPFKPSHLDDIDDLDNLSEKELKFGYWFTTHRVKIYQGFLIALVVFDVLLGGYNLFRWGEYATVGFWADQRLRQEIARPLINYTLLKEHFSAKPMSVTANYFFPGAVKADAAAMVKNPNADFLVLFDYRFLVGGAPTQWRKGFLLPGEEKPIVEFGIENGALANSAVLDLQNLSWQRISNHQVKNLANFMAERLNFATAEVKTESGALANQDQLSFDFSNQSNFNYYQARFLILLDSNGNLSGIEQVVFDQFLAGEKKKVELAIFNNRSAITSVSVRPDINIFDAKVYIK</sequence>
<dbReference type="Proteomes" id="UP000034108">
    <property type="component" value="Unassembled WGS sequence"/>
</dbReference>
<keyword evidence="1" id="KW-0812">Transmembrane</keyword>
<keyword evidence="1" id="KW-1133">Transmembrane helix</keyword>
<dbReference type="STRING" id="1619048.UU49_C0011G0009"/>